<dbReference type="PROSITE" id="PS00211">
    <property type="entry name" value="ABC_TRANSPORTER_1"/>
    <property type="match status" value="1"/>
</dbReference>
<dbReference type="SMART" id="SM00382">
    <property type="entry name" value="AAA"/>
    <property type="match status" value="1"/>
</dbReference>
<dbReference type="InterPro" id="IPR017871">
    <property type="entry name" value="ABC_transporter-like_CS"/>
</dbReference>
<comment type="similarity">
    <text evidence="1">Belongs to the ABC transporter superfamily.</text>
</comment>
<evidence type="ECO:0000256" key="3">
    <source>
        <dbReference type="ARBA" id="ARBA00022741"/>
    </source>
</evidence>
<protein>
    <submittedName>
        <fullName evidence="6">NitT/TauT family transport system ATP-binding protein</fullName>
    </submittedName>
</protein>
<organism evidence="6 7">
    <name type="scientific">Chelatococcus caeni</name>
    <dbReference type="NCBI Taxonomy" id="1348468"/>
    <lineage>
        <taxon>Bacteria</taxon>
        <taxon>Pseudomonadati</taxon>
        <taxon>Pseudomonadota</taxon>
        <taxon>Alphaproteobacteria</taxon>
        <taxon>Hyphomicrobiales</taxon>
        <taxon>Chelatococcaceae</taxon>
        <taxon>Chelatococcus</taxon>
    </lineage>
</organism>
<dbReference type="InterPro" id="IPR027417">
    <property type="entry name" value="P-loop_NTPase"/>
</dbReference>
<dbReference type="GO" id="GO:0005524">
    <property type="term" value="F:ATP binding"/>
    <property type="evidence" value="ECO:0007669"/>
    <property type="project" value="UniProtKB-KW"/>
</dbReference>
<evidence type="ECO:0000256" key="4">
    <source>
        <dbReference type="ARBA" id="ARBA00022840"/>
    </source>
</evidence>
<dbReference type="RefSeq" id="WP_183317503.1">
    <property type="nucleotide sequence ID" value="NZ_JACIEN010000004.1"/>
</dbReference>
<gene>
    <name evidence="6" type="ORF">GGR16_003668</name>
</gene>
<evidence type="ECO:0000256" key="2">
    <source>
        <dbReference type="ARBA" id="ARBA00022448"/>
    </source>
</evidence>
<proteinExistence type="inferred from homology"/>
<dbReference type="SUPFAM" id="SSF52540">
    <property type="entry name" value="P-loop containing nucleoside triphosphate hydrolases"/>
    <property type="match status" value="1"/>
</dbReference>
<dbReference type="InterPro" id="IPR003439">
    <property type="entry name" value="ABC_transporter-like_ATP-bd"/>
</dbReference>
<keyword evidence="2" id="KW-0813">Transport</keyword>
<dbReference type="PANTHER" id="PTHR42781:SF4">
    <property type="entry name" value="SPERMIDINE_PUTRESCINE IMPORT ATP-BINDING PROTEIN POTA"/>
    <property type="match status" value="1"/>
</dbReference>
<reference evidence="6 7" key="1">
    <citation type="submission" date="2020-08" db="EMBL/GenBank/DDBJ databases">
        <title>Genomic Encyclopedia of Type Strains, Phase IV (KMG-IV): sequencing the most valuable type-strain genomes for metagenomic binning, comparative biology and taxonomic classification.</title>
        <authorList>
            <person name="Goeker M."/>
        </authorList>
    </citation>
    <scope>NUCLEOTIDE SEQUENCE [LARGE SCALE GENOMIC DNA]</scope>
    <source>
        <strain evidence="6 7">DSM 103737</strain>
    </source>
</reference>
<dbReference type="AlphaFoldDB" id="A0A840BYK4"/>
<comment type="caution">
    <text evidence="6">The sequence shown here is derived from an EMBL/GenBank/DDBJ whole genome shotgun (WGS) entry which is preliminary data.</text>
</comment>
<dbReference type="InterPro" id="IPR003593">
    <property type="entry name" value="AAA+_ATPase"/>
</dbReference>
<evidence type="ECO:0000256" key="1">
    <source>
        <dbReference type="ARBA" id="ARBA00005417"/>
    </source>
</evidence>
<sequence>MKLRLENIGHAFLGRTVIEGMNLAFAAGEIVALVGPSGCGKTTLMQIAAGLVVPLRGRVHRAYRRHAIVFQEPRLLPWLTARDNIAYGLACAGTPRRHRREIAAARAREVGLEADDLGKFPAELSGGMRQRAAVARALAVAPDVVFLDEPFSAVDVGLRRMMQDHLAQAAAREGFCALFVTHDLGEAARIADRLVVLSARRRGIVDLRAVPGRPGARDERFVFDLVAAWSREEAFAELLDGAGRLQ</sequence>
<evidence type="ECO:0000259" key="5">
    <source>
        <dbReference type="PROSITE" id="PS50893"/>
    </source>
</evidence>
<evidence type="ECO:0000313" key="7">
    <source>
        <dbReference type="Proteomes" id="UP000577362"/>
    </source>
</evidence>
<keyword evidence="4 6" id="KW-0067">ATP-binding</keyword>
<accession>A0A840BYK4</accession>
<dbReference type="GO" id="GO:0016887">
    <property type="term" value="F:ATP hydrolysis activity"/>
    <property type="evidence" value="ECO:0007669"/>
    <property type="project" value="InterPro"/>
</dbReference>
<dbReference type="InterPro" id="IPR050093">
    <property type="entry name" value="ABC_SmlMolc_Importer"/>
</dbReference>
<dbReference type="PANTHER" id="PTHR42781">
    <property type="entry name" value="SPERMIDINE/PUTRESCINE IMPORT ATP-BINDING PROTEIN POTA"/>
    <property type="match status" value="1"/>
</dbReference>
<dbReference type="Pfam" id="PF00005">
    <property type="entry name" value="ABC_tran"/>
    <property type="match status" value="1"/>
</dbReference>
<name>A0A840BYK4_9HYPH</name>
<keyword evidence="3" id="KW-0547">Nucleotide-binding</keyword>
<dbReference type="Gene3D" id="3.40.50.300">
    <property type="entry name" value="P-loop containing nucleotide triphosphate hydrolases"/>
    <property type="match status" value="1"/>
</dbReference>
<dbReference type="EMBL" id="JACIEN010000004">
    <property type="protein sequence ID" value="MBB4018621.1"/>
    <property type="molecule type" value="Genomic_DNA"/>
</dbReference>
<evidence type="ECO:0000313" key="6">
    <source>
        <dbReference type="EMBL" id="MBB4018621.1"/>
    </source>
</evidence>
<dbReference type="Proteomes" id="UP000577362">
    <property type="component" value="Unassembled WGS sequence"/>
</dbReference>
<keyword evidence="7" id="KW-1185">Reference proteome</keyword>
<dbReference type="PROSITE" id="PS50893">
    <property type="entry name" value="ABC_TRANSPORTER_2"/>
    <property type="match status" value="1"/>
</dbReference>
<feature type="domain" description="ABC transporter" evidence="5">
    <location>
        <begin position="3"/>
        <end position="224"/>
    </location>
</feature>